<dbReference type="Proteomes" id="UP000490939">
    <property type="component" value="Unassembled WGS sequence"/>
</dbReference>
<protein>
    <submittedName>
        <fullName evidence="2">Uncharacterized protein</fullName>
    </submittedName>
</protein>
<feature type="compositionally biased region" description="Basic and acidic residues" evidence="1">
    <location>
        <begin position="30"/>
        <end position="41"/>
    </location>
</feature>
<evidence type="ECO:0000313" key="3">
    <source>
        <dbReference type="EMBL" id="KAE9994278.1"/>
    </source>
</evidence>
<accession>A0A8H3YWL4</accession>
<organism evidence="2 4">
    <name type="scientific">Venturia inaequalis</name>
    <name type="common">Apple scab fungus</name>
    <dbReference type="NCBI Taxonomy" id="5025"/>
    <lineage>
        <taxon>Eukaryota</taxon>
        <taxon>Fungi</taxon>
        <taxon>Dikarya</taxon>
        <taxon>Ascomycota</taxon>
        <taxon>Pezizomycotina</taxon>
        <taxon>Dothideomycetes</taxon>
        <taxon>Pleosporomycetidae</taxon>
        <taxon>Venturiales</taxon>
        <taxon>Venturiaceae</taxon>
        <taxon>Venturia</taxon>
    </lineage>
</organism>
<feature type="region of interest" description="Disordered" evidence="1">
    <location>
        <begin position="1"/>
        <end position="43"/>
    </location>
</feature>
<dbReference type="Proteomes" id="UP000447873">
    <property type="component" value="Unassembled WGS sequence"/>
</dbReference>
<name>A0A8H3YWL4_VENIN</name>
<comment type="caution">
    <text evidence="2">The sequence shown here is derived from an EMBL/GenBank/DDBJ whole genome shotgun (WGS) entry which is preliminary data.</text>
</comment>
<evidence type="ECO:0000313" key="2">
    <source>
        <dbReference type="EMBL" id="KAE9972477.1"/>
    </source>
</evidence>
<dbReference type="EMBL" id="WNWR01000010">
    <property type="protein sequence ID" value="KAE9994278.1"/>
    <property type="molecule type" value="Genomic_DNA"/>
</dbReference>
<evidence type="ECO:0000313" key="4">
    <source>
        <dbReference type="Proteomes" id="UP000447873"/>
    </source>
</evidence>
<reference evidence="2 4" key="1">
    <citation type="submission" date="2018-12" db="EMBL/GenBank/DDBJ databases">
        <title>Venturia inaequalis Genome Resource.</title>
        <authorList>
            <person name="Lichtner F.J."/>
        </authorList>
    </citation>
    <scope>NUCLEOTIDE SEQUENCE [LARGE SCALE GENOMIC DNA]</scope>
    <source>
        <strain evidence="2 4">120213</strain>
        <strain evidence="3 5">DMI_063113</strain>
    </source>
</reference>
<evidence type="ECO:0000313" key="5">
    <source>
        <dbReference type="Proteomes" id="UP000490939"/>
    </source>
</evidence>
<gene>
    <name evidence="3" type="ORF">EG327_000123</name>
    <name evidence="2" type="ORF">EG328_004949</name>
</gene>
<keyword evidence="5" id="KW-1185">Reference proteome</keyword>
<sequence>MSGCPRNALSKPGTFTQVQDKYSPIQEVHASQDVRHSRGHDGGSGQVFLLSGLEKLARRDLPFMSPSNKYLTVLRPPLLYAVEKDLETWRSVLRRAHTLGQEDTPGATS</sequence>
<proteinExistence type="predicted"/>
<dbReference type="AlphaFoldDB" id="A0A8H3YWL4"/>
<evidence type="ECO:0000256" key="1">
    <source>
        <dbReference type="SAM" id="MobiDB-lite"/>
    </source>
</evidence>
<dbReference type="EMBL" id="WNWS01000268">
    <property type="protein sequence ID" value="KAE9972477.1"/>
    <property type="molecule type" value="Genomic_DNA"/>
</dbReference>